<evidence type="ECO:0000256" key="3">
    <source>
        <dbReference type="ARBA" id="ARBA00022777"/>
    </source>
</evidence>
<keyword evidence="3" id="KW-0418">Kinase</keyword>
<dbReference type="EMBL" id="BONY01000087">
    <property type="protein sequence ID" value="GIH10206.1"/>
    <property type="molecule type" value="Genomic_DNA"/>
</dbReference>
<proteinExistence type="predicted"/>
<evidence type="ECO:0000256" key="2">
    <source>
        <dbReference type="ARBA" id="ARBA00022741"/>
    </source>
</evidence>
<dbReference type="RefSeq" id="WP_203913924.1">
    <property type="nucleotide sequence ID" value="NZ_BONY01000087.1"/>
</dbReference>
<reference evidence="6" key="1">
    <citation type="submission" date="2021-01" db="EMBL/GenBank/DDBJ databases">
        <title>Whole genome shotgun sequence of Rhizocola hellebori NBRC 109834.</title>
        <authorList>
            <person name="Komaki H."/>
            <person name="Tamura T."/>
        </authorList>
    </citation>
    <scope>NUCLEOTIDE SEQUENCE</scope>
    <source>
        <strain evidence="6">NBRC 109834</strain>
    </source>
</reference>
<dbReference type="Proteomes" id="UP000612899">
    <property type="component" value="Unassembled WGS sequence"/>
</dbReference>
<accession>A0A8J3QJB3</accession>
<protein>
    <recommendedName>
        <fullName evidence="5">Maltokinase N-terminal cap domain-containing protein</fullName>
    </recommendedName>
</protein>
<evidence type="ECO:0000313" key="7">
    <source>
        <dbReference type="Proteomes" id="UP000612899"/>
    </source>
</evidence>
<evidence type="ECO:0000313" key="6">
    <source>
        <dbReference type="EMBL" id="GIH10206.1"/>
    </source>
</evidence>
<dbReference type="Pfam" id="PF18085">
    <property type="entry name" value="Mak_N_cap"/>
    <property type="match status" value="1"/>
</dbReference>
<name>A0A8J3QJB3_9ACTN</name>
<organism evidence="6 7">
    <name type="scientific">Rhizocola hellebori</name>
    <dbReference type="NCBI Taxonomy" id="1392758"/>
    <lineage>
        <taxon>Bacteria</taxon>
        <taxon>Bacillati</taxon>
        <taxon>Actinomycetota</taxon>
        <taxon>Actinomycetes</taxon>
        <taxon>Micromonosporales</taxon>
        <taxon>Micromonosporaceae</taxon>
        <taxon>Rhizocola</taxon>
    </lineage>
</organism>
<keyword evidence="7" id="KW-1185">Reference proteome</keyword>
<dbReference type="AlphaFoldDB" id="A0A8J3QJB3"/>
<evidence type="ECO:0000256" key="4">
    <source>
        <dbReference type="ARBA" id="ARBA00022840"/>
    </source>
</evidence>
<keyword evidence="4" id="KW-0067">ATP-binding</keyword>
<dbReference type="InterPro" id="IPR040999">
    <property type="entry name" value="Mak_N_cap"/>
</dbReference>
<evidence type="ECO:0000259" key="5">
    <source>
        <dbReference type="Pfam" id="PF18085"/>
    </source>
</evidence>
<keyword evidence="2" id="KW-0547">Nucleotide-binding</keyword>
<feature type="domain" description="Maltokinase N-terminal cap" evidence="5">
    <location>
        <begin position="20"/>
        <end position="103"/>
    </location>
</feature>
<evidence type="ECO:0000256" key="1">
    <source>
        <dbReference type="ARBA" id="ARBA00022679"/>
    </source>
</evidence>
<dbReference type="GO" id="GO:0016301">
    <property type="term" value="F:kinase activity"/>
    <property type="evidence" value="ECO:0007669"/>
    <property type="project" value="UniProtKB-KW"/>
</dbReference>
<comment type="caution">
    <text evidence="6">The sequence shown here is derived from an EMBL/GenBank/DDBJ whole genome shotgun (WGS) entry which is preliminary data.</text>
</comment>
<keyword evidence="1" id="KW-0808">Transferase</keyword>
<dbReference type="GO" id="GO:0005524">
    <property type="term" value="F:ATP binding"/>
    <property type="evidence" value="ECO:0007669"/>
    <property type="project" value="UniProtKB-KW"/>
</dbReference>
<dbReference type="NCBIfam" id="NF047744">
    <property type="entry name" value="CG0192_rel"/>
    <property type="match status" value="1"/>
</dbReference>
<sequence length="212" mass="22454">MAHLYQAELRPSKLELLTAWLPTRAWHGGPLSGELIRVSAFRFDDPAGQVGIETMLVRSGDGPVIQVPLTYRGAPLNGADRFLVGTMEHSVLGRRWIYDGCGDPVYAGVLAAAIFTGGTQAEEFIEVDGQLRRREPAMSVSGSGKAQAPAVEELVQVDDGDPALMVADTVELTVARVLSLPGNESGPSGALTLTGVWSGQSSPALLAYARAR</sequence>
<gene>
    <name evidence="6" type="ORF">Rhe02_82730</name>
</gene>